<sequence length="37" mass="4262">MTVCEDADPMYPQVYRNSVHGSEANIAWDQRTAAYRD</sequence>
<dbReference type="EMBL" id="QXFT01000199">
    <property type="protein sequence ID" value="KAE9351194.1"/>
    <property type="molecule type" value="Genomic_DNA"/>
</dbReference>
<gene>
    <name evidence="1" type="ORF">PR003_g5010</name>
</gene>
<evidence type="ECO:0000313" key="2">
    <source>
        <dbReference type="Proteomes" id="UP000434957"/>
    </source>
</evidence>
<keyword evidence="2" id="KW-1185">Reference proteome</keyword>
<proteinExistence type="predicted"/>
<dbReference type="AlphaFoldDB" id="A0A6A4G5F4"/>
<name>A0A6A4G5F4_9STRA</name>
<protein>
    <submittedName>
        <fullName evidence="1">Uncharacterized protein</fullName>
    </submittedName>
</protein>
<evidence type="ECO:0000313" key="1">
    <source>
        <dbReference type="EMBL" id="KAE9351194.1"/>
    </source>
</evidence>
<dbReference type="Proteomes" id="UP000434957">
    <property type="component" value="Unassembled WGS sequence"/>
</dbReference>
<reference evidence="1 2" key="1">
    <citation type="submission" date="2018-08" db="EMBL/GenBank/DDBJ databases">
        <title>Genomic investigation of the strawberry pathogen Phytophthora fragariae indicates pathogenicity is determined by transcriptional variation in three key races.</title>
        <authorList>
            <person name="Adams T.M."/>
            <person name="Armitage A.D."/>
            <person name="Sobczyk M.K."/>
            <person name="Bates H.J."/>
            <person name="Dunwell J.M."/>
            <person name="Nellist C.F."/>
            <person name="Harrison R.J."/>
        </authorList>
    </citation>
    <scope>NUCLEOTIDE SEQUENCE [LARGE SCALE GENOMIC DNA]</scope>
    <source>
        <strain evidence="1 2">SCRP333</strain>
    </source>
</reference>
<comment type="caution">
    <text evidence="1">The sequence shown here is derived from an EMBL/GenBank/DDBJ whole genome shotgun (WGS) entry which is preliminary data.</text>
</comment>
<accession>A0A6A4G5F4</accession>
<organism evidence="1 2">
    <name type="scientific">Phytophthora rubi</name>
    <dbReference type="NCBI Taxonomy" id="129364"/>
    <lineage>
        <taxon>Eukaryota</taxon>
        <taxon>Sar</taxon>
        <taxon>Stramenopiles</taxon>
        <taxon>Oomycota</taxon>
        <taxon>Peronosporomycetes</taxon>
        <taxon>Peronosporales</taxon>
        <taxon>Peronosporaceae</taxon>
        <taxon>Phytophthora</taxon>
    </lineage>
</organism>